<protein>
    <submittedName>
        <fullName evidence="4 6">Membrane protein</fullName>
    </submittedName>
</protein>
<evidence type="ECO:0000256" key="1">
    <source>
        <dbReference type="SAM" id="Coils"/>
    </source>
</evidence>
<accession>A0A031WET4</accession>
<dbReference type="Proteomes" id="UP000372533">
    <property type="component" value="Unassembled WGS sequence"/>
</dbReference>
<dbReference type="Pfam" id="PF06541">
    <property type="entry name" value="ABC_trans_CmpB"/>
    <property type="match status" value="1"/>
</dbReference>
<organism evidence="4">
    <name type="scientific">Clostridioides difficile</name>
    <name type="common">Peptoclostridium difficile</name>
    <dbReference type="NCBI Taxonomy" id="1496"/>
    <lineage>
        <taxon>Bacteria</taxon>
        <taxon>Bacillati</taxon>
        <taxon>Bacillota</taxon>
        <taxon>Clostridia</taxon>
        <taxon>Peptostreptococcales</taxon>
        <taxon>Peptostreptococcaceae</taxon>
        <taxon>Clostridioides</taxon>
    </lineage>
</organism>
<dbReference type="AlphaFoldDB" id="A0A031WET4"/>
<dbReference type="EMBL" id="LK932525">
    <property type="protein sequence ID" value="CDS88537.1"/>
    <property type="molecule type" value="Genomic_DNA"/>
</dbReference>
<dbReference type="GeneID" id="66355218"/>
<dbReference type="RefSeq" id="WP_004454079.1">
    <property type="nucleotide sequence ID" value="NZ_BAABSG010000003.1"/>
</dbReference>
<feature type="transmembrane region" description="Helical" evidence="2">
    <location>
        <begin position="144"/>
        <end position="167"/>
    </location>
</feature>
<evidence type="ECO:0000313" key="7">
    <source>
        <dbReference type="EMBL" id="VHY12718.1"/>
    </source>
</evidence>
<evidence type="ECO:0000313" key="9">
    <source>
        <dbReference type="Proteomes" id="UP000411588"/>
    </source>
</evidence>
<dbReference type="InterPro" id="IPR010540">
    <property type="entry name" value="CmpB_TMEM229"/>
</dbReference>
<keyword evidence="2" id="KW-0472">Membrane</keyword>
<feature type="transmembrane region" description="Helical" evidence="2">
    <location>
        <begin position="67"/>
        <end position="88"/>
    </location>
</feature>
<dbReference type="KEGG" id="pdf:CD630DERM_28100"/>
<evidence type="ECO:0000313" key="8">
    <source>
        <dbReference type="Proteomes" id="UP000372533"/>
    </source>
</evidence>
<dbReference type="EMBL" id="CAADAN010000002">
    <property type="protein sequence ID" value="VFD29735.1"/>
    <property type="molecule type" value="Genomic_DNA"/>
</dbReference>
<feature type="transmembrane region" description="Helical" evidence="2">
    <location>
        <begin position="6"/>
        <end position="26"/>
    </location>
</feature>
<reference evidence="4" key="1">
    <citation type="submission" date="2014-07" db="EMBL/GenBank/DDBJ databases">
        <authorList>
            <person name="Monot Marc"/>
        </authorList>
    </citation>
    <scope>NUCLEOTIDE SEQUENCE</scope>
    <source>
        <strain evidence="5">7032989</strain>
        <strain evidence="4">7032994</strain>
    </source>
</reference>
<evidence type="ECO:0000313" key="6">
    <source>
        <dbReference type="EMBL" id="VFD29735.1"/>
    </source>
</evidence>
<gene>
    <name evidence="5" type="ORF">BN1095_20178</name>
    <name evidence="3" type="ORF">BN1096_700027</name>
    <name evidence="4" type="ORF">BN1097_710028</name>
    <name evidence="7" type="ORF">SAMEA1402366_02569</name>
    <name evidence="6" type="ORF">SAMEA1402399_00768</name>
</gene>
<proteinExistence type="predicted"/>
<dbReference type="PATRIC" id="fig|1496.854.peg.1561"/>
<evidence type="ECO:0000256" key="2">
    <source>
        <dbReference type="SAM" id="Phobius"/>
    </source>
</evidence>
<dbReference type="EMBL" id="LK932849">
    <property type="protein sequence ID" value="CDS95404.1"/>
    <property type="molecule type" value="Genomic_DNA"/>
</dbReference>
<feature type="transmembrane region" description="Helical" evidence="2">
    <location>
        <begin position="38"/>
        <end position="61"/>
    </location>
</feature>
<keyword evidence="2" id="KW-1133">Transmembrane helix</keyword>
<evidence type="ECO:0000313" key="3">
    <source>
        <dbReference type="EMBL" id="CDS88537.1"/>
    </source>
</evidence>
<dbReference type="OMA" id="VGDWHHS"/>
<evidence type="ECO:0000313" key="5">
    <source>
        <dbReference type="EMBL" id="CDS95404.1"/>
    </source>
</evidence>
<name>A0A031WET4_CLODI</name>
<dbReference type="Proteomes" id="UP000411588">
    <property type="component" value="Unassembled WGS sequence"/>
</dbReference>
<dbReference type="EMBL" id="CAAJVP010000012">
    <property type="protein sequence ID" value="VHY12718.1"/>
    <property type="molecule type" value="Genomic_DNA"/>
</dbReference>
<feature type="transmembrane region" description="Helical" evidence="2">
    <location>
        <begin position="109"/>
        <end position="132"/>
    </location>
</feature>
<dbReference type="EMBL" id="LK932411">
    <property type="protein sequence ID" value="CDS89157.1"/>
    <property type="molecule type" value="Genomic_DNA"/>
</dbReference>
<sequence length="284" mass="33413">MSTFYIQFLYFVIYSFIGWCCETTYCSVLQKQFVNRGFLNGPFCPIYGFGALAIVATLTPFVHNIPLLFLFSIIITSIMEYCTSFILEKIFNMTWWDYSKHKFNIHGRVCLENSLMFGVLSLIVMLIVHPIVVDFINSISKNVLFIFAISIEIYFVLDLVITVHTILQLNGKLKQINLIIKELKDKKEYYKLITQETIENKLESLVENRLDTLEDRFEILKEKENYRYAKNRIDELKNKLNTLLSNHKLLHRRIIKAFPNISSNKHTDILNKIKENIKSIKKDK</sequence>
<reference evidence="7 8" key="2">
    <citation type="submission" date="2019-04" db="EMBL/GenBank/DDBJ databases">
        <authorList>
            <consortium name="Pathogen Informatics"/>
        </authorList>
    </citation>
    <scope>NUCLEOTIDE SEQUENCE [LARGE SCALE GENOMIC DNA]</scope>
    <source>
        <strain evidence="9">clo34</strain>
        <strain evidence="6">Clo34</strain>
        <strain evidence="8">tl291</strain>
        <strain evidence="7">Tl291</strain>
    </source>
</reference>
<keyword evidence="2" id="KW-0812">Transmembrane</keyword>
<keyword evidence="1" id="KW-0175">Coiled coil</keyword>
<evidence type="ECO:0000313" key="4">
    <source>
        <dbReference type="EMBL" id="CDS89157.1"/>
    </source>
</evidence>
<feature type="coiled-coil region" evidence="1">
    <location>
        <begin position="166"/>
        <end position="253"/>
    </location>
</feature>